<dbReference type="EMBL" id="JBHTFQ010000002">
    <property type="protein sequence ID" value="MFC7703508.1"/>
    <property type="molecule type" value="Genomic_DNA"/>
</dbReference>
<dbReference type="InterPro" id="IPR000182">
    <property type="entry name" value="GNAT_dom"/>
</dbReference>
<sequence length="170" mass="18397">MPELIRPARPADAEGIARTHSRSRAETYSGLLPEERIHEADNLAHFWHGILSGPRPPFVAVAQMPGQGGRICGFVSTRAQDDPELAQLGFRGEISALYLERAAQGQGLGRKLFEAARRDLAARCPGPVSLWVLAANAPARAFYTAMGGKPILTRSDPGQPALAEWVYGWA</sequence>
<reference evidence="6" key="1">
    <citation type="journal article" date="2019" name="Int. J. Syst. Evol. Microbiol.">
        <title>The Global Catalogue of Microorganisms (GCM) 10K type strain sequencing project: providing services to taxonomists for standard genome sequencing and annotation.</title>
        <authorList>
            <consortium name="The Broad Institute Genomics Platform"/>
            <consortium name="The Broad Institute Genome Sequencing Center for Infectious Disease"/>
            <person name="Wu L."/>
            <person name="Ma J."/>
        </authorList>
    </citation>
    <scope>NUCLEOTIDE SEQUENCE [LARGE SCALE GENOMIC DNA]</scope>
    <source>
        <strain evidence="6">CGMCC 1.12750</strain>
    </source>
</reference>
<evidence type="ECO:0000256" key="1">
    <source>
        <dbReference type="ARBA" id="ARBA00022679"/>
    </source>
</evidence>
<keyword evidence="2 5" id="KW-0012">Acyltransferase</keyword>
<evidence type="ECO:0000313" key="6">
    <source>
        <dbReference type="Proteomes" id="UP001596516"/>
    </source>
</evidence>
<evidence type="ECO:0000259" key="4">
    <source>
        <dbReference type="PROSITE" id="PS51186"/>
    </source>
</evidence>
<keyword evidence="1 5" id="KW-0808">Transferase</keyword>
<comment type="caution">
    <text evidence="5">The sequence shown here is derived from an EMBL/GenBank/DDBJ whole genome shotgun (WGS) entry which is preliminary data.</text>
</comment>
<organism evidence="5 6">
    <name type="scientific">Plastorhodobacter daqingensis</name>
    <dbReference type="NCBI Taxonomy" id="1387281"/>
    <lineage>
        <taxon>Bacteria</taxon>
        <taxon>Pseudomonadati</taxon>
        <taxon>Pseudomonadota</taxon>
        <taxon>Alphaproteobacteria</taxon>
        <taxon>Rhodobacterales</taxon>
        <taxon>Paracoccaceae</taxon>
        <taxon>Plastorhodobacter</taxon>
    </lineage>
</organism>
<evidence type="ECO:0000256" key="3">
    <source>
        <dbReference type="SAM" id="MobiDB-lite"/>
    </source>
</evidence>
<dbReference type="PANTHER" id="PTHR43877">
    <property type="entry name" value="AMINOALKYLPHOSPHONATE N-ACETYLTRANSFERASE-RELATED-RELATED"/>
    <property type="match status" value="1"/>
</dbReference>
<dbReference type="InterPro" id="IPR050832">
    <property type="entry name" value="Bact_Acetyltransf"/>
</dbReference>
<dbReference type="PROSITE" id="PS51186">
    <property type="entry name" value="GNAT"/>
    <property type="match status" value="1"/>
</dbReference>
<protein>
    <submittedName>
        <fullName evidence="5">GNAT family N-acetyltransferase</fullName>
        <ecNumber evidence="5">2.3.-.-</ecNumber>
    </submittedName>
</protein>
<keyword evidence="6" id="KW-1185">Reference proteome</keyword>
<proteinExistence type="predicted"/>
<dbReference type="Gene3D" id="3.40.630.30">
    <property type="match status" value="1"/>
</dbReference>
<feature type="domain" description="N-acetyltransferase" evidence="4">
    <location>
        <begin position="3"/>
        <end position="169"/>
    </location>
</feature>
<dbReference type="GO" id="GO:0016746">
    <property type="term" value="F:acyltransferase activity"/>
    <property type="evidence" value="ECO:0007669"/>
    <property type="project" value="UniProtKB-KW"/>
</dbReference>
<dbReference type="Pfam" id="PF00583">
    <property type="entry name" value="Acetyltransf_1"/>
    <property type="match status" value="1"/>
</dbReference>
<dbReference type="SUPFAM" id="SSF55729">
    <property type="entry name" value="Acyl-CoA N-acyltransferases (Nat)"/>
    <property type="match status" value="1"/>
</dbReference>
<dbReference type="Proteomes" id="UP001596516">
    <property type="component" value="Unassembled WGS sequence"/>
</dbReference>
<dbReference type="RefSeq" id="WP_377399930.1">
    <property type="nucleotide sequence ID" value="NZ_JBHTFQ010000002.1"/>
</dbReference>
<gene>
    <name evidence="5" type="ORF">ACFQXB_04790</name>
</gene>
<feature type="region of interest" description="Disordered" evidence="3">
    <location>
        <begin position="1"/>
        <end position="22"/>
    </location>
</feature>
<accession>A0ABW2UHQ6</accession>
<evidence type="ECO:0000256" key="2">
    <source>
        <dbReference type="ARBA" id="ARBA00023315"/>
    </source>
</evidence>
<evidence type="ECO:0000313" key="5">
    <source>
        <dbReference type="EMBL" id="MFC7703508.1"/>
    </source>
</evidence>
<dbReference type="EC" id="2.3.-.-" evidence="5"/>
<dbReference type="CDD" id="cd04301">
    <property type="entry name" value="NAT_SF"/>
    <property type="match status" value="1"/>
</dbReference>
<name>A0ABW2UHQ6_9RHOB</name>
<dbReference type="InterPro" id="IPR016181">
    <property type="entry name" value="Acyl_CoA_acyltransferase"/>
</dbReference>